<dbReference type="PANTHER" id="PTHR43101:SF1">
    <property type="entry name" value="BETA-FRUCTOSIDASE"/>
    <property type="match status" value="1"/>
</dbReference>
<protein>
    <recommendedName>
        <fullName evidence="2">beta-fructofuranosidase</fullName>
        <ecNumber evidence="2">3.2.1.26</ecNumber>
    </recommendedName>
</protein>
<dbReference type="EMBL" id="JAHKKG010000007">
    <property type="protein sequence ID" value="MBU2666388.1"/>
    <property type="molecule type" value="Genomic_DNA"/>
</dbReference>
<dbReference type="InterPro" id="IPR051214">
    <property type="entry name" value="GH32_Enzymes"/>
</dbReference>
<keyword evidence="4" id="KW-0326">Glycosidase</keyword>
<dbReference type="SUPFAM" id="SSF75005">
    <property type="entry name" value="Arabinanase/levansucrase/invertase"/>
    <property type="match status" value="1"/>
</dbReference>
<dbReference type="Gene3D" id="2.115.10.20">
    <property type="entry name" value="Glycosyl hydrolase domain, family 43"/>
    <property type="match status" value="1"/>
</dbReference>
<evidence type="ECO:0000313" key="7">
    <source>
        <dbReference type="Proteomes" id="UP001519654"/>
    </source>
</evidence>
<evidence type="ECO:0000256" key="2">
    <source>
        <dbReference type="ARBA" id="ARBA00012758"/>
    </source>
</evidence>
<evidence type="ECO:0000256" key="4">
    <source>
        <dbReference type="ARBA" id="ARBA00023295"/>
    </source>
</evidence>
<evidence type="ECO:0000313" key="6">
    <source>
        <dbReference type="EMBL" id="MBU2666388.1"/>
    </source>
</evidence>
<dbReference type="InterPro" id="IPR013148">
    <property type="entry name" value="Glyco_hydro_32_N"/>
</dbReference>
<dbReference type="EC" id="3.2.1.26" evidence="2"/>
<evidence type="ECO:0000259" key="5">
    <source>
        <dbReference type="Pfam" id="PF00251"/>
    </source>
</evidence>
<accession>A0ABS5YSH2</accession>
<dbReference type="RefSeq" id="WP_215789890.1">
    <property type="nucleotide sequence ID" value="NZ_JAHKKG010000007.1"/>
</dbReference>
<keyword evidence="3 6" id="KW-0378">Hydrolase</keyword>
<name>A0ABS5YSH2_9ACTN</name>
<gene>
    <name evidence="6" type="ORF">KOI35_23060</name>
</gene>
<evidence type="ECO:0000256" key="1">
    <source>
        <dbReference type="ARBA" id="ARBA00009902"/>
    </source>
</evidence>
<comment type="similarity">
    <text evidence="1">Belongs to the glycosyl hydrolase 32 family.</text>
</comment>
<dbReference type="InterPro" id="IPR001362">
    <property type="entry name" value="Glyco_hydro_32"/>
</dbReference>
<dbReference type="GO" id="GO:0016787">
    <property type="term" value="F:hydrolase activity"/>
    <property type="evidence" value="ECO:0007669"/>
    <property type="project" value="UniProtKB-KW"/>
</dbReference>
<sequence>MHPDPAFPRFHGRPDRGWVNDPNGCSYFDGRYHVFFQHNPDEPVHDRITWGHMSSADLVSWRSEPIALVPRAGELDAYGCWTGCVVDDGGVPTAVYSAVADESHRAAVLLARGSSGRWEQSSTPVVPPLDRVRDPFVFTVDGHRYAIQGGRDLLLYGCDDLTSWEPLGTLLDAHPLAPAEIWECPNLIRFGDRWVLLVSLWNDGELTGVRYLVGDLTWPGPRFRPVTGGLVDRGPAFYAPQVLAMDDRVLMWAWSWELGRDPAEHGWAGCLTYARELTLAGDVLISRPARELDGLRGPRTDGLSAPGLCFEALLGPGPAELWLDDTLVAEFEVPASALQPPRVLVDGSMVEIFDGTATPYTTRAYPTATSRWHIRGATDHFAFG</sequence>
<feature type="domain" description="Glycosyl hydrolase family 32 N-terminal" evidence="5">
    <location>
        <begin position="11"/>
        <end position="288"/>
    </location>
</feature>
<comment type="caution">
    <text evidence="6">The sequence shown here is derived from an EMBL/GenBank/DDBJ whole genome shotgun (WGS) entry which is preliminary data.</text>
</comment>
<dbReference type="PROSITE" id="PS00609">
    <property type="entry name" value="GLYCOSYL_HYDROL_F32"/>
    <property type="match status" value="1"/>
</dbReference>
<organism evidence="6 7">
    <name type="scientific">Paractinoplanes bogorensis</name>
    <dbReference type="NCBI Taxonomy" id="1610840"/>
    <lineage>
        <taxon>Bacteria</taxon>
        <taxon>Bacillati</taxon>
        <taxon>Actinomycetota</taxon>
        <taxon>Actinomycetes</taxon>
        <taxon>Micromonosporales</taxon>
        <taxon>Micromonosporaceae</taxon>
        <taxon>Paractinoplanes</taxon>
    </lineage>
</organism>
<proteinExistence type="inferred from homology"/>
<dbReference type="CDD" id="cd08996">
    <property type="entry name" value="GH32_FFase"/>
    <property type="match status" value="1"/>
</dbReference>
<dbReference type="Proteomes" id="UP001519654">
    <property type="component" value="Unassembled WGS sequence"/>
</dbReference>
<reference evidence="6 7" key="1">
    <citation type="submission" date="2021-06" db="EMBL/GenBank/DDBJ databases">
        <title>Actinoplanes lichenicola sp. nov., and Actinoplanes ovalisporus sp. nov., isolated from lichen in Thailand.</title>
        <authorList>
            <person name="Saeng-In P."/>
            <person name="Kanchanasin P."/>
            <person name="Yuki M."/>
            <person name="Kudo T."/>
            <person name="Ohkuma M."/>
            <person name="Phongsopitanun W."/>
            <person name="Tanasupawat S."/>
        </authorList>
    </citation>
    <scope>NUCLEOTIDE SEQUENCE [LARGE SCALE GENOMIC DNA]</scope>
    <source>
        <strain evidence="6 7">NBRC 110975</strain>
    </source>
</reference>
<dbReference type="SMART" id="SM00640">
    <property type="entry name" value="Glyco_32"/>
    <property type="match status" value="1"/>
</dbReference>
<keyword evidence="7" id="KW-1185">Reference proteome</keyword>
<evidence type="ECO:0000256" key="3">
    <source>
        <dbReference type="ARBA" id="ARBA00022801"/>
    </source>
</evidence>
<dbReference type="Pfam" id="PF00251">
    <property type="entry name" value="Glyco_hydro_32N"/>
    <property type="match status" value="1"/>
</dbReference>
<dbReference type="PANTHER" id="PTHR43101">
    <property type="entry name" value="BETA-FRUCTOSIDASE"/>
    <property type="match status" value="1"/>
</dbReference>
<dbReference type="InterPro" id="IPR023296">
    <property type="entry name" value="Glyco_hydro_beta-prop_sf"/>
</dbReference>
<dbReference type="InterPro" id="IPR018053">
    <property type="entry name" value="Glyco_hydro_32_AS"/>
</dbReference>